<dbReference type="Proteomes" id="UP000622638">
    <property type="component" value="Unassembled WGS sequence"/>
</dbReference>
<organism evidence="15 16">
    <name type="scientific">Pseudoduganella buxea</name>
    <dbReference type="NCBI Taxonomy" id="1949069"/>
    <lineage>
        <taxon>Bacteria</taxon>
        <taxon>Pseudomonadati</taxon>
        <taxon>Pseudomonadota</taxon>
        <taxon>Betaproteobacteria</taxon>
        <taxon>Burkholderiales</taxon>
        <taxon>Oxalobacteraceae</taxon>
        <taxon>Telluria group</taxon>
        <taxon>Pseudoduganella</taxon>
    </lineage>
</organism>
<comment type="cofactor">
    <cofactor evidence="1">
        <name>heme b</name>
        <dbReference type="ChEBI" id="CHEBI:60344"/>
    </cofactor>
</comment>
<keyword evidence="6 13" id="KW-0812">Transmembrane</keyword>
<dbReference type="SUPFAM" id="SSF81342">
    <property type="entry name" value="Transmembrane di-heme cytochromes"/>
    <property type="match status" value="1"/>
</dbReference>
<keyword evidence="11 13" id="KW-0472">Membrane</keyword>
<evidence type="ECO:0000256" key="1">
    <source>
        <dbReference type="ARBA" id="ARBA00001970"/>
    </source>
</evidence>
<evidence type="ECO:0000313" key="16">
    <source>
        <dbReference type="Proteomes" id="UP000622638"/>
    </source>
</evidence>
<evidence type="ECO:0000256" key="10">
    <source>
        <dbReference type="ARBA" id="ARBA00023004"/>
    </source>
</evidence>
<evidence type="ECO:0000256" key="6">
    <source>
        <dbReference type="ARBA" id="ARBA00022692"/>
    </source>
</evidence>
<dbReference type="InterPro" id="IPR052168">
    <property type="entry name" value="Cytochrome_b561_oxidase"/>
</dbReference>
<evidence type="ECO:0000256" key="3">
    <source>
        <dbReference type="ARBA" id="ARBA00022448"/>
    </source>
</evidence>
<evidence type="ECO:0000256" key="4">
    <source>
        <dbReference type="ARBA" id="ARBA00022475"/>
    </source>
</evidence>
<keyword evidence="8" id="KW-0249">Electron transport</keyword>
<proteinExistence type="inferred from homology"/>
<keyword evidence="3" id="KW-0813">Transport</keyword>
<feature type="transmembrane region" description="Helical" evidence="13">
    <location>
        <begin position="18"/>
        <end position="38"/>
    </location>
</feature>
<feature type="domain" description="Cytochrome b561 bacterial/Ni-hydrogenase" evidence="14">
    <location>
        <begin position="11"/>
        <end position="182"/>
    </location>
</feature>
<evidence type="ECO:0000256" key="13">
    <source>
        <dbReference type="SAM" id="Phobius"/>
    </source>
</evidence>
<evidence type="ECO:0000256" key="5">
    <source>
        <dbReference type="ARBA" id="ARBA00022617"/>
    </source>
</evidence>
<accession>A0ABQ1KXT5</accession>
<dbReference type="Gene3D" id="1.20.950.20">
    <property type="entry name" value="Transmembrane di-heme cytochromes, Chain C"/>
    <property type="match status" value="1"/>
</dbReference>
<dbReference type="EMBL" id="BMKG01000019">
    <property type="protein sequence ID" value="GGC14416.1"/>
    <property type="molecule type" value="Genomic_DNA"/>
</dbReference>
<evidence type="ECO:0000256" key="9">
    <source>
        <dbReference type="ARBA" id="ARBA00022989"/>
    </source>
</evidence>
<keyword evidence="5" id="KW-0349">Heme</keyword>
<dbReference type="Pfam" id="PF01292">
    <property type="entry name" value="Ni_hydr_CYTB"/>
    <property type="match status" value="1"/>
</dbReference>
<sequence length="191" mass="21353">MPDTPITPITRYTRTAMLLHWLIAILIVGAFTMGLVMTDIPGFTPTKLKYYSWHKWAGVTVLALAALRLLWRRANRPPPHPPGLPAWQAKAADATHVLLYVLMFAVPLSGYLYTTAAGVPVVYFGLFPIPAAFSADPALKELLKPVHYWLNMLMAAVVLLHVAAALKHHFVDRDDVLKRMLPYFQKRSSAP</sequence>
<evidence type="ECO:0000256" key="12">
    <source>
        <dbReference type="ARBA" id="ARBA00037975"/>
    </source>
</evidence>
<keyword evidence="10" id="KW-0408">Iron</keyword>
<dbReference type="InterPro" id="IPR011577">
    <property type="entry name" value="Cyt_b561_bac/Ni-Hgenase"/>
</dbReference>
<feature type="transmembrane region" description="Helical" evidence="13">
    <location>
        <begin position="146"/>
        <end position="166"/>
    </location>
</feature>
<reference evidence="16" key="1">
    <citation type="journal article" date="2019" name="Int. J. Syst. Evol. Microbiol.">
        <title>The Global Catalogue of Microorganisms (GCM) 10K type strain sequencing project: providing services to taxonomists for standard genome sequencing and annotation.</title>
        <authorList>
            <consortium name="The Broad Institute Genomics Platform"/>
            <consortium name="The Broad Institute Genome Sequencing Center for Infectious Disease"/>
            <person name="Wu L."/>
            <person name="Ma J."/>
        </authorList>
    </citation>
    <scope>NUCLEOTIDE SEQUENCE [LARGE SCALE GENOMIC DNA]</scope>
    <source>
        <strain evidence="16">CGMCC 1.15931</strain>
    </source>
</reference>
<evidence type="ECO:0000259" key="14">
    <source>
        <dbReference type="Pfam" id="PF01292"/>
    </source>
</evidence>
<keyword evidence="4" id="KW-1003">Cell membrane</keyword>
<comment type="caution">
    <text evidence="15">The sequence shown here is derived from an EMBL/GenBank/DDBJ whole genome shotgun (WGS) entry which is preliminary data.</text>
</comment>
<comment type="similarity">
    <text evidence="12">Belongs to the cytochrome b561 family.</text>
</comment>
<protein>
    <submittedName>
        <fullName evidence="15">Cytochrome b</fullName>
    </submittedName>
</protein>
<keyword evidence="16" id="KW-1185">Reference proteome</keyword>
<feature type="transmembrane region" description="Helical" evidence="13">
    <location>
        <begin position="50"/>
        <end position="71"/>
    </location>
</feature>
<evidence type="ECO:0000256" key="7">
    <source>
        <dbReference type="ARBA" id="ARBA00022723"/>
    </source>
</evidence>
<gene>
    <name evidence="15" type="ORF">GCM10011572_39820</name>
</gene>
<evidence type="ECO:0000256" key="11">
    <source>
        <dbReference type="ARBA" id="ARBA00023136"/>
    </source>
</evidence>
<feature type="transmembrane region" description="Helical" evidence="13">
    <location>
        <begin position="97"/>
        <end position="126"/>
    </location>
</feature>
<comment type="subcellular location">
    <subcellularLocation>
        <location evidence="2">Cell membrane</location>
        <topology evidence="2">Multi-pass membrane protein</topology>
    </subcellularLocation>
</comment>
<dbReference type="InterPro" id="IPR016174">
    <property type="entry name" value="Di-haem_cyt_TM"/>
</dbReference>
<keyword evidence="9 13" id="KW-1133">Transmembrane helix</keyword>
<dbReference type="PANTHER" id="PTHR30529:SF1">
    <property type="entry name" value="CYTOCHROME B561 HOMOLOG 2"/>
    <property type="match status" value="1"/>
</dbReference>
<evidence type="ECO:0000256" key="2">
    <source>
        <dbReference type="ARBA" id="ARBA00004651"/>
    </source>
</evidence>
<evidence type="ECO:0000256" key="8">
    <source>
        <dbReference type="ARBA" id="ARBA00022982"/>
    </source>
</evidence>
<name>A0ABQ1KXT5_9BURK</name>
<evidence type="ECO:0000313" key="15">
    <source>
        <dbReference type="EMBL" id="GGC14416.1"/>
    </source>
</evidence>
<dbReference type="PANTHER" id="PTHR30529">
    <property type="entry name" value="CYTOCHROME B561"/>
    <property type="match status" value="1"/>
</dbReference>
<keyword evidence="7" id="KW-0479">Metal-binding</keyword>